<keyword evidence="3" id="KW-0255">Endonuclease</keyword>
<dbReference type="GO" id="GO:0005634">
    <property type="term" value="C:nucleus"/>
    <property type="evidence" value="ECO:0007669"/>
    <property type="project" value="TreeGrafter"/>
</dbReference>
<keyword evidence="2" id="KW-0540">Nuclease</keyword>
<reference evidence="6 7" key="1">
    <citation type="journal article" date="2007" name="Nature">
        <title>Evolution of genes and genomes on the Drosophila phylogeny.</title>
        <authorList>
            <consortium name="Drosophila 12 Genomes Consortium"/>
            <person name="Clark A.G."/>
            <person name="Eisen M.B."/>
            <person name="Smith D.R."/>
            <person name="Bergman C.M."/>
            <person name="Oliver B."/>
            <person name="Markow T.A."/>
            <person name="Kaufman T.C."/>
            <person name="Kellis M."/>
            <person name="Gelbart W."/>
            <person name="Iyer V.N."/>
            <person name="Pollard D.A."/>
            <person name="Sackton T.B."/>
            <person name="Larracuente A.M."/>
            <person name="Singh N.D."/>
            <person name="Abad J.P."/>
            <person name="Abt D.N."/>
            <person name="Adryan B."/>
            <person name="Aguade M."/>
            <person name="Akashi H."/>
            <person name="Anderson W.W."/>
            <person name="Aquadro C.F."/>
            <person name="Ardell D.H."/>
            <person name="Arguello R."/>
            <person name="Artieri C.G."/>
            <person name="Barbash D.A."/>
            <person name="Barker D."/>
            <person name="Barsanti P."/>
            <person name="Batterham P."/>
            <person name="Batzoglou S."/>
            <person name="Begun D."/>
            <person name="Bhutkar A."/>
            <person name="Blanco E."/>
            <person name="Bosak S.A."/>
            <person name="Bradley R.K."/>
            <person name="Brand A.D."/>
            <person name="Brent M.R."/>
            <person name="Brooks A.N."/>
            <person name="Brown R.H."/>
            <person name="Butlin R.K."/>
            <person name="Caggese C."/>
            <person name="Calvi B.R."/>
            <person name="Bernardo de Carvalho A."/>
            <person name="Caspi A."/>
            <person name="Castrezana S."/>
            <person name="Celniker S.E."/>
            <person name="Chang J.L."/>
            <person name="Chapple C."/>
            <person name="Chatterji S."/>
            <person name="Chinwalla A."/>
            <person name="Civetta A."/>
            <person name="Clifton S.W."/>
            <person name="Comeron J.M."/>
            <person name="Costello J.C."/>
            <person name="Coyne J.A."/>
            <person name="Daub J."/>
            <person name="David R.G."/>
            <person name="Delcher A.L."/>
            <person name="Delehaunty K."/>
            <person name="Do C.B."/>
            <person name="Ebling H."/>
            <person name="Edwards K."/>
            <person name="Eickbush T."/>
            <person name="Evans J.D."/>
            <person name="Filipski A."/>
            <person name="Findeiss S."/>
            <person name="Freyhult E."/>
            <person name="Fulton L."/>
            <person name="Fulton R."/>
            <person name="Garcia A.C."/>
            <person name="Gardiner A."/>
            <person name="Garfield D.A."/>
            <person name="Garvin B.E."/>
            <person name="Gibson G."/>
            <person name="Gilbert D."/>
            <person name="Gnerre S."/>
            <person name="Godfrey J."/>
            <person name="Good R."/>
            <person name="Gotea V."/>
            <person name="Gravely B."/>
            <person name="Greenberg A.J."/>
            <person name="Griffiths-Jones S."/>
            <person name="Gross S."/>
            <person name="Guigo R."/>
            <person name="Gustafson E.A."/>
            <person name="Haerty W."/>
            <person name="Hahn M.W."/>
            <person name="Halligan D.L."/>
            <person name="Halpern A.L."/>
            <person name="Halter G.M."/>
            <person name="Han M.V."/>
            <person name="Heger A."/>
            <person name="Hillier L."/>
            <person name="Hinrichs A.S."/>
            <person name="Holmes I."/>
            <person name="Hoskins R.A."/>
            <person name="Hubisz M.J."/>
            <person name="Hultmark D."/>
            <person name="Huntley M.A."/>
            <person name="Jaffe D.B."/>
            <person name="Jagadeeshan S."/>
            <person name="Jeck W.R."/>
            <person name="Johnson J."/>
            <person name="Jones C.D."/>
            <person name="Jordan W.C."/>
            <person name="Karpen G.H."/>
            <person name="Kataoka E."/>
            <person name="Keightley P.D."/>
            <person name="Kheradpour P."/>
            <person name="Kirkness E.F."/>
            <person name="Koerich L.B."/>
            <person name="Kristiansen K."/>
            <person name="Kudrna D."/>
            <person name="Kulathinal R.J."/>
            <person name="Kumar S."/>
            <person name="Kwok R."/>
            <person name="Lander E."/>
            <person name="Langley C.H."/>
            <person name="Lapoint R."/>
            <person name="Lazzaro B.P."/>
            <person name="Lee S.J."/>
            <person name="Levesque L."/>
            <person name="Li R."/>
            <person name="Lin C.F."/>
            <person name="Lin M.F."/>
            <person name="Lindblad-Toh K."/>
            <person name="Llopart A."/>
            <person name="Long M."/>
            <person name="Low L."/>
            <person name="Lozovsky E."/>
            <person name="Lu J."/>
            <person name="Luo M."/>
            <person name="Machado C.A."/>
            <person name="Makalowski W."/>
            <person name="Marzo M."/>
            <person name="Matsuda M."/>
            <person name="Matzkin L."/>
            <person name="McAllister B."/>
            <person name="McBride C.S."/>
            <person name="McKernan B."/>
            <person name="McKernan K."/>
            <person name="Mendez-Lago M."/>
            <person name="Minx P."/>
            <person name="Mollenhauer M.U."/>
            <person name="Montooth K."/>
            <person name="Mount S.M."/>
            <person name="Mu X."/>
            <person name="Myers E."/>
            <person name="Negre B."/>
            <person name="Newfeld S."/>
            <person name="Nielsen R."/>
            <person name="Noor M.A."/>
            <person name="O'Grady P."/>
            <person name="Pachter L."/>
            <person name="Papaceit M."/>
            <person name="Parisi M.J."/>
            <person name="Parisi M."/>
            <person name="Parts L."/>
            <person name="Pedersen J.S."/>
            <person name="Pesole G."/>
            <person name="Phillippy A.M."/>
            <person name="Ponting C.P."/>
            <person name="Pop M."/>
            <person name="Porcelli D."/>
            <person name="Powell J.R."/>
            <person name="Prohaska S."/>
            <person name="Pruitt K."/>
            <person name="Puig M."/>
            <person name="Quesneville H."/>
            <person name="Ram K.R."/>
            <person name="Rand D."/>
            <person name="Rasmussen M.D."/>
            <person name="Reed L.K."/>
            <person name="Reenan R."/>
            <person name="Reily A."/>
            <person name="Remington K.A."/>
            <person name="Rieger T.T."/>
            <person name="Ritchie M.G."/>
            <person name="Robin C."/>
            <person name="Rogers Y.H."/>
            <person name="Rohde C."/>
            <person name="Rozas J."/>
            <person name="Rubenfield M.J."/>
            <person name="Ruiz A."/>
            <person name="Russo S."/>
            <person name="Salzberg S.L."/>
            <person name="Sanchez-Gracia A."/>
            <person name="Saranga D.J."/>
            <person name="Sato H."/>
            <person name="Schaeffer S.W."/>
            <person name="Schatz M.C."/>
            <person name="Schlenke T."/>
            <person name="Schwartz R."/>
            <person name="Segarra C."/>
            <person name="Singh R.S."/>
            <person name="Sirot L."/>
            <person name="Sirota M."/>
            <person name="Sisneros N.B."/>
            <person name="Smith C.D."/>
            <person name="Smith T.F."/>
            <person name="Spieth J."/>
            <person name="Stage D.E."/>
            <person name="Stark A."/>
            <person name="Stephan W."/>
            <person name="Strausberg R.L."/>
            <person name="Strempel S."/>
            <person name="Sturgill D."/>
            <person name="Sutton G."/>
            <person name="Sutton G.G."/>
            <person name="Tao W."/>
            <person name="Teichmann S."/>
            <person name="Tobari Y.N."/>
            <person name="Tomimura Y."/>
            <person name="Tsolas J.M."/>
            <person name="Valente V.L."/>
            <person name="Venter E."/>
            <person name="Venter J.C."/>
            <person name="Vicario S."/>
            <person name="Vieira F.G."/>
            <person name="Vilella A.J."/>
            <person name="Villasante A."/>
            <person name="Walenz B."/>
            <person name="Wang J."/>
            <person name="Wasserman M."/>
            <person name="Watts T."/>
            <person name="Wilson D."/>
            <person name="Wilson R.K."/>
            <person name="Wing R.A."/>
            <person name="Wolfner M.F."/>
            <person name="Wong A."/>
            <person name="Wong G.K."/>
            <person name="Wu C.I."/>
            <person name="Wu G."/>
            <person name="Yamamoto D."/>
            <person name="Yang H.P."/>
            <person name="Yang S.P."/>
            <person name="Yorke J.A."/>
            <person name="Yoshida K."/>
            <person name="Zdobnov E."/>
            <person name="Zhang P."/>
            <person name="Zhang Y."/>
            <person name="Zimin A.V."/>
            <person name="Baldwin J."/>
            <person name="Abdouelleil A."/>
            <person name="Abdulkadir J."/>
            <person name="Abebe A."/>
            <person name="Abera B."/>
            <person name="Abreu J."/>
            <person name="Acer S.C."/>
            <person name="Aftuck L."/>
            <person name="Alexander A."/>
            <person name="An P."/>
            <person name="Anderson E."/>
            <person name="Anderson S."/>
            <person name="Arachi H."/>
            <person name="Azer M."/>
            <person name="Bachantsang P."/>
            <person name="Barry A."/>
            <person name="Bayul T."/>
            <person name="Berlin A."/>
            <person name="Bessette D."/>
            <person name="Bloom T."/>
            <person name="Blye J."/>
            <person name="Boguslavskiy L."/>
            <person name="Bonnet C."/>
            <person name="Boukhgalter B."/>
            <person name="Bourzgui I."/>
            <person name="Brown A."/>
            <person name="Cahill P."/>
            <person name="Channer S."/>
            <person name="Cheshatsang Y."/>
            <person name="Chuda L."/>
            <person name="Citroen M."/>
            <person name="Collymore A."/>
            <person name="Cooke P."/>
            <person name="Costello M."/>
            <person name="D'Aco K."/>
            <person name="Daza R."/>
            <person name="De Haan G."/>
            <person name="DeGray S."/>
            <person name="DeMaso C."/>
            <person name="Dhargay N."/>
            <person name="Dooley K."/>
            <person name="Dooley E."/>
            <person name="Doricent M."/>
            <person name="Dorje P."/>
            <person name="Dorjee K."/>
            <person name="Dupes A."/>
            <person name="Elong R."/>
            <person name="Falk J."/>
            <person name="Farina A."/>
            <person name="Faro S."/>
            <person name="Ferguson D."/>
            <person name="Fisher S."/>
            <person name="Foley C.D."/>
            <person name="Franke A."/>
            <person name="Friedrich D."/>
            <person name="Gadbois L."/>
            <person name="Gearin G."/>
            <person name="Gearin C.R."/>
            <person name="Giannoukos G."/>
            <person name="Goode T."/>
            <person name="Graham J."/>
            <person name="Grandbois E."/>
            <person name="Grewal S."/>
            <person name="Gyaltsen K."/>
            <person name="Hafez N."/>
            <person name="Hagos B."/>
            <person name="Hall J."/>
            <person name="Henson C."/>
            <person name="Hollinger A."/>
            <person name="Honan T."/>
            <person name="Huard M.D."/>
            <person name="Hughes L."/>
            <person name="Hurhula B."/>
            <person name="Husby M.E."/>
            <person name="Kamat A."/>
            <person name="Kanga B."/>
            <person name="Kashin S."/>
            <person name="Khazanovich D."/>
            <person name="Kisner P."/>
            <person name="Lance K."/>
            <person name="Lara M."/>
            <person name="Lee W."/>
            <person name="Lennon N."/>
            <person name="Letendre F."/>
            <person name="LeVine R."/>
            <person name="Lipovsky A."/>
            <person name="Liu X."/>
            <person name="Liu J."/>
            <person name="Liu S."/>
            <person name="Lokyitsang T."/>
            <person name="Lokyitsang Y."/>
            <person name="Lubonja R."/>
            <person name="Lui A."/>
            <person name="MacDonald P."/>
            <person name="Magnisalis V."/>
            <person name="Maru K."/>
            <person name="Matthews C."/>
            <person name="McCusker W."/>
            <person name="McDonough S."/>
            <person name="Mehta T."/>
            <person name="Meldrim J."/>
            <person name="Meneus L."/>
            <person name="Mihai O."/>
            <person name="Mihalev A."/>
            <person name="Mihova T."/>
            <person name="Mittelman R."/>
            <person name="Mlenga V."/>
            <person name="Montmayeur A."/>
            <person name="Mulrain L."/>
            <person name="Navidi A."/>
            <person name="Naylor J."/>
            <person name="Negash T."/>
            <person name="Nguyen T."/>
            <person name="Nguyen N."/>
            <person name="Nicol R."/>
            <person name="Norbu C."/>
            <person name="Norbu N."/>
            <person name="Novod N."/>
            <person name="O'Neill B."/>
            <person name="Osman S."/>
            <person name="Markiewicz E."/>
            <person name="Oyono O.L."/>
            <person name="Patti C."/>
            <person name="Phunkhang P."/>
            <person name="Pierre F."/>
            <person name="Priest M."/>
            <person name="Raghuraman S."/>
            <person name="Rege F."/>
            <person name="Reyes R."/>
            <person name="Rise C."/>
            <person name="Rogov P."/>
            <person name="Ross K."/>
            <person name="Ryan E."/>
            <person name="Settipalli S."/>
            <person name="Shea T."/>
            <person name="Sherpa N."/>
            <person name="Shi L."/>
            <person name="Shih D."/>
            <person name="Sparrow T."/>
            <person name="Spaulding J."/>
            <person name="Stalker J."/>
            <person name="Stange-Thomann N."/>
            <person name="Stavropoulos S."/>
            <person name="Stone C."/>
            <person name="Strader C."/>
            <person name="Tesfaye S."/>
            <person name="Thomson T."/>
            <person name="Thoulutsang Y."/>
            <person name="Thoulutsang D."/>
            <person name="Topham K."/>
            <person name="Topping I."/>
            <person name="Tsamla T."/>
            <person name="Vassiliev H."/>
            <person name="Vo A."/>
            <person name="Wangchuk T."/>
            <person name="Wangdi T."/>
            <person name="Weiand M."/>
            <person name="Wilkinson J."/>
            <person name="Wilson A."/>
            <person name="Yadav S."/>
            <person name="Young G."/>
            <person name="Yu Q."/>
            <person name="Zembek L."/>
            <person name="Zhong D."/>
            <person name="Zimmer A."/>
            <person name="Zwirko Z."/>
            <person name="Jaffe D.B."/>
            <person name="Alvarez P."/>
            <person name="Brockman W."/>
            <person name="Butler J."/>
            <person name="Chin C."/>
            <person name="Gnerre S."/>
            <person name="Grabherr M."/>
            <person name="Kleber M."/>
            <person name="Mauceli E."/>
            <person name="MacCallum I."/>
        </authorList>
    </citation>
    <scope>NUCLEOTIDE SEQUENCE [LARGE SCALE GENOMIC DNA]</scope>
    <source>
        <strain evidence="7">Tucson 14030-0811.24</strain>
    </source>
</reference>
<dbReference type="GO" id="GO:0006309">
    <property type="term" value="P:apoptotic DNA fragmentation"/>
    <property type="evidence" value="ECO:0007669"/>
    <property type="project" value="TreeGrafter"/>
</dbReference>
<dbReference type="GO" id="GO:0005743">
    <property type="term" value="C:mitochondrial inner membrane"/>
    <property type="evidence" value="ECO:0007669"/>
    <property type="project" value="TreeGrafter"/>
</dbReference>
<evidence type="ECO:0000313" key="6">
    <source>
        <dbReference type="EMBL" id="KRF99134.1"/>
    </source>
</evidence>
<dbReference type="SUPFAM" id="SSF54060">
    <property type="entry name" value="His-Me finger endonucleases"/>
    <property type="match status" value="1"/>
</dbReference>
<evidence type="ECO:0000256" key="3">
    <source>
        <dbReference type="ARBA" id="ARBA00022759"/>
    </source>
</evidence>
<evidence type="ECO:0000256" key="1">
    <source>
        <dbReference type="ARBA" id="ARBA00010052"/>
    </source>
</evidence>
<comment type="similarity">
    <text evidence="1">Belongs to the DNA/RNA non-specific endonuclease family.</text>
</comment>
<dbReference type="Proteomes" id="UP000007798">
    <property type="component" value="Unassembled WGS sequence"/>
</dbReference>
<evidence type="ECO:0000256" key="4">
    <source>
        <dbReference type="PIRSR" id="PIRSR640255-1"/>
    </source>
</evidence>
<dbReference type="Pfam" id="PF01223">
    <property type="entry name" value="Endonuclease_NS"/>
    <property type="match status" value="1"/>
</dbReference>
<dbReference type="GO" id="GO:0003676">
    <property type="term" value="F:nucleic acid binding"/>
    <property type="evidence" value="ECO:0007669"/>
    <property type="project" value="InterPro"/>
</dbReference>
<evidence type="ECO:0000256" key="2">
    <source>
        <dbReference type="ARBA" id="ARBA00022722"/>
    </source>
</evidence>
<organism evidence="6 7">
    <name type="scientific">Drosophila willistoni</name>
    <name type="common">Fruit fly</name>
    <dbReference type="NCBI Taxonomy" id="7260"/>
    <lineage>
        <taxon>Eukaryota</taxon>
        <taxon>Metazoa</taxon>
        <taxon>Ecdysozoa</taxon>
        <taxon>Arthropoda</taxon>
        <taxon>Hexapoda</taxon>
        <taxon>Insecta</taxon>
        <taxon>Pterygota</taxon>
        <taxon>Neoptera</taxon>
        <taxon>Endopterygota</taxon>
        <taxon>Diptera</taxon>
        <taxon>Brachycera</taxon>
        <taxon>Muscomorpha</taxon>
        <taxon>Ephydroidea</taxon>
        <taxon>Drosophilidae</taxon>
        <taxon>Drosophila</taxon>
        <taxon>Sophophora</taxon>
    </lineage>
</organism>
<evidence type="ECO:0000313" key="7">
    <source>
        <dbReference type="Proteomes" id="UP000007798"/>
    </source>
</evidence>
<evidence type="ECO:0000259" key="5">
    <source>
        <dbReference type="Pfam" id="PF01223"/>
    </source>
</evidence>
<feature type="active site" description="Proton acceptor" evidence="4">
    <location>
        <position position="82"/>
    </location>
</feature>
<dbReference type="OrthoDB" id="8194122at2759"/>
<feature type="domain" description="DNA/RNA non-specific endonuclease/pyrophosphatase/phosphodiesterase" evidence="5">
    <location>
        <begin position="19"/>
        <end position="150"/>
    </location>
</feature>
<keyword evidence="3" id="KW-0378">Hydrolase</keyword>
<dbReference type="AlphaFoldDB" id="A0A0Q9WS74"/>
<dbReference type="EMBL" id="CH964154">
    <property type="protein sequence ID" value="KRF99134.1"/>
    <property type="molecule type" value="Genomic_DNA"/>
</dbReference>
<sequence length="159" mass="18226">MVSLSCLIPQPLLFHSDCQGQMYQVGYKINGTFLELYRSCYDKVNYITRYAEAYIYPSKNIINADRPKCTFTKDGIMSDRGHLIAADDFLTYDQKVATFKMVNVIPQFNSIQATGNWFKIEKFVRSLADQQNNLPRIYVQTGSYGVLTLSDTADRYLPS</sequence>
<keyword evidence="7" id="KW-1185">Reference proteome</keyword>
<dbReference type="PANTHER" id="PTHR13966:SF17">
    <property type="entry name" value="ENDONUCLEASE-RELATED"/>
    <property type="match status" value="1"/>
</dbReference>
<dbReference type="InterPro" id="IPR044929">
    <property type="entry name" value="DNA/RNA_non-sp_Endonuclease_sf"/>
</dbReference>
<dbReference type="PANTHER" id="PTHR13966">
    <property type="entry name" value="ENDONUCLEASE RELATED"/>
    <property type="match status" value="1"/>
</dbReference>
<dbReference type="GO" id="GO:0004521">
    <property type="term" value="F:RNA endonuclease activity"/>
    <property type="evidence" value="ECO:0007669"/>
    <property type="project" value="TreeGrafter"/>
</dbReference>
<dbReference type="InterPro" id="IPR044925">
    <property type="entry name" value="His-Me_finger_sf"/>
</dbReference>
<name>A0A0Q9WS74_DROWI</name>
<dbReference type="GO" id="GO:0046872">
    <property type="term" value="F:metal ion binding"/>
    <property type="evidence" value="ECO:0007669"/>
    <property type="project" value="InterPro"/>
</dbReference>
<dbReference type="STRING" id="7260.A0A0Q9WS74"/>
<dbReference type="InterPro" id="IPR040255">
    <property type="entry name" value="Non-specific_endonuclease"/>
</dbReference>
<dbReference type="GO" id="GO:0000014">
    <property type="term" value="F:single-stranded DNA endodeoxyribonuclease activity"/>
    <property type="evidence" value="ECO:0007669"/>
    <property type="project" value="TreeGrafter"/>
</dbReference>
<dbReference type="InParanoid" id="A0A0Q9WS74"/>
<dbReference type="Gene3D" id="3.40.570.10">
    <property type="entry name" value="Extracellular Endonuclease, subunit A"/>
    <property type="match status" value="1"/>
</dbReference>
<gene>
    <name evidence="6" type="primary">Dwil\GK27687</name>
    <name evidence="6" type="ORF">Dwil_GK27687</name>
</gene>
<accession>A0A0Q9WS74</accession>
<protein>
    <recommendedName>
        <fullName evidence="5">DNA/RNA non-specific endonuclease/pyrophosphatase/phosphodiesterase domain-containing protein</fullName>
    </recommendedName>
</protein>
<proteinExistence type="inferred from homology"/>
<dbReference type="InterPro" id="IPR001604">
    <property type="entry name" value="Endo_G_ENPP1-like_dom"/>
</dbReference>